<feature type="transmembrane region" description="Helical" evidence="2">
    <location>
        <begin position="6"/>
        <end position="29"/>
    </location>
</feature>
<feature type="transmembrane region" description="Helical" evidence="2">
    <location>
        <begin position="294"/>
        <end position="312"/>
    </location>
</feature>
<feature type="transmembrane region" description="Helical" evidence="2">
    <location>
        <begin position="117"/>
        <end position="136"/>
    </location>
</feature>
<evidence type="ECO:0000256" key="1">
    <source>
        <dbReference type="SAM" id="MobiDB-lite"/>
    </source>
</evidence>
<organism evidence="3">
    <name type="scientific">marine sediment metagenome</name>
    <dbReference type="NCBI Taxonomy" id="412755"/>
    <lineage>
        <taxon>unclassified sequences</taxon>
        <taxon>metagenomes</taxon>
        <taxon>ecological metagenomes</taxon>
    </lineage>
</organism>
<accession>X1AM66</accession>
<evidence type="ECO:0000313" key="3">
    <source>
        <dbReference type="EMBL" id="GAG70557.1"/>
    </source>
</evidence>
<feature type="transmembrane region" description="Helical" evidence="2">
    <location>
        <begin position="84"/>
        <end position="105"/>
    </location>
</feature>
<keyword evidence="2" id="KW-1133">Transmembrane helix</keyword>
<dbReference type="AlphaFoldDB" id="X1AM66"/>
<evidence type="ECO:0000256" key="2">
    <source>
        <dbReference type="SAM" id="Phobius"/>
    </source>
</evidence>
<name>X1AM66_9ZZZZ</name>
<comment type="caution">
    <text evidence="3">The sequence shown here is derived from an EMBL/GenBank/DDBJ whole genome shotgun (WGS) entry which is preliminary data.</text>
</comment>
<protein>
    <submittedName>
        <fullName evidence="3">Uncharacterized protein</fullName>
    </submittedName>
</protein>
<feature type="region of interest" description="Disordered" evidence="1">
    <location>
        <begin position="324"/>
        <end position="344"/>
    </location>
</feature>
<gene>
    <name evidence="3" type="ORF">S01H4_15611</name>
</gene>
<feature type="transmembrane region" description="Helical" evidence="2">
    <location>
        <begin position="148"/>
        <end position="169"/>
    </location>
</feature>
<feature type="transmembrane region" description="Helical" evidence="2">
    <location>
        <begin position="222"/>
        <end position="245"/>
    </location>
</feature>
<keyword evidence="2" id="KW-0812">Transmembrane</keyword>
<sequence length="344" mass="37836">MSEVDLTTAIIGISLAIFTTFCFNLGIVYQKKGLKEAKLQGVEIKTEEGFIRIIKTFGKLFTVRSWLIGAIMGIIGWFPYIISIGMVGVLVTEPVMATGFIFFVPAAMKILKERVGIIEYIAIGLLTISPILIGFAGISDVDLDLVEFVPSLIIFLAISLSVCIISLTMAKKRRGKSIEGLFIMFGGAILFALGGSATNILAQALQQTGEGFQWYTLFELPFGIFWFLFGGGVAHLWIFLGFWMMAAFNISSLPYYQGGFQKGKILIMYPILDSIALLLPITAGIFVFKQTFSNFPLFFIALICSVFATIVLSKYQAAVESNDSIESDSDKEISEPTKQTTDLE</sequence>
<feature type="transmembrane region" description="Helical" evidence="2">
    <location>
        <begin position="181"/>
        <end position="202"/>
    </location>
</feature>
<keyword evidence="2" id="KW-0472">Membrane</keyword>
<reference evidence="3" key="1">
    <citation type="journal article" date="2014" name="Front. Microbiol.">
        <title>High frequency of phylogenetically diverse reductive dehalogenase-homologous genes in deep subseafloor sedimentary metagenomes.</title>
        <authorList>
            <person name="Kawai M."/>
            <person name="Futagami T."/>
            <person name="Toyoda A."/>
            <person name="Takaki Y."/>
            <person name="Nishi S."/>
            <person name="Hori S."/>
            <person name="Arai W."/>
            <person name="Tsubouchi T."/>
            <person name="Morono Y."/>
            <person name="Uchiyama I."/>
            <person name="Ito T."/>
            <person name="Fujiyama A."/>
            <person name="Inagaki F."/>
            <person name="Takami H."/>
        </authorList>
    </citation>
    <scope>NUCLEOTIDE SEQUENCE</scope>
    <source>
        <strain evidence="3">Expedition CK06-06</strain>
    </source>
</reference>
<dbReference type="EMBL" id="BART01006839">
    <property type="protein sequence ID" value="GAG70557.1"/>
    <property type="molecule type" value="Genomic_DNA"/>
</dbReference>
<proteinExistence type="predicted"/>
<feature type="transmembrane region" description="Helical" evidence="2">
    <location>
        <begin position="266"/>
        <end position="288"/>
    </location>
</feature>
<feature type="transmembrane region" description="Helical" evidence="2">
    <location>
        <begin position="61"/>
        <end position="78"/>
    </location>
</feature>